<sequence>MPRWISLIVMMTFFAMLPLDIDAPTVNLCLMACLRWAVIAAVPDTFFWRGQTA</sequence>
<accession>A0A1R3TGS3</accession>
<proteinExistence type="predicted"/>
<evidence type="ECO:0000313" key="2">
    <source>
        <dbReference type="EMBL" id="SCX00844.1"/>
    </source>
</evidence>
<dbReference type="Proteomes" id="UP000187891">
    <property type="component" value="Unassembled WGS sequence"/>
</dbReference>
<dbReference type="RefSeq" id="WP_153366750.1">
    <property type="nucleotide sequence ID" value="NZ_CP192781.1"/>
</dbReference>
<reference evidence="1" key="3">
    <citation type="journal article" date="2023" name="Phytobiomes J">
        <title>Deciphering the key players within the bacterial microbiota associated with aerial crown gall tumors on rhododendron: Insights into the gallobiome.</title>
        <authorList>
            <person name="Kuzmanovic N."/>
            <person name="Nesme J."/>
            <person name="Wolf J."/>
            <person name="Neumann-Schaal M."/>
            <person name="Petersen J."/>
            <person name="Fernandez-Gnecco G."/>
            <person name="Sproeer C."/>
            <person name="Bunk B."/>
            <person name="Overmann J."/>
            <person name="Sorensen S.J."/>
            <person name="Idczak E."/>
            <person name="Smalla K."/>
        </authorList>
    </citation>
    <scope>NUCLEOTIDE SEQUENCE</scope>
    <source>
        <strain evidence="1">Rho-11.1</strain>
    </source>
</reference>
<reference evidence="3" key="2">
    <citation type="submission" date="2016-10" db="EMBL/GenBank/DDBJ databases">
        <authorList>
            <person name="Wibberg D."/>
        </authorList>
    </citation>
    <scope>NUCLEOTIDE SEQUENCE [LARGE SCALE GENOMIC DNA]</scope>
</reference>
<gene>
    <name evidence="2" type="ORF">DSM25559_0075</name>
    <name evidence="1" type="ORF">RMR22_02395</name>
</gene>
<evidence type="ECO:0000313" key="3">
    <source>
        <dbReference type="Proteomes" id="UP000187891"/>
    </source>
</evidence>
<reference evidence="2" key="1">
    <citation type="submission" date="2016-10" db="EMBL/GenBank/DDBJ databases">
        <authorList>
            <person name="de Groot N.N."/>
        </authorList>
    </citation>
    <scope>NUCLEOTIDE SEQUENCE [LARGE SCALE GENOMIC DNA]</scope>
    <source>
        <strain evidence="2">DSM25559</strain>
    </source>
</reference>
<dbReference type="EMBL" id="JAVRAF010000001">
    <property type="protein sequence ID" value="MDX8301084.1"/>
    <property type="molecule type" value="Genomic_DNA"/>
</dbReference>
<protein>
    <submittedName>
        <fullName evidence="2">Uncharacterized protein</fullName>
    </submittedName>
</protein>
<dbReference type="EMBL" id="FMUE01000001">
    <property type="protein sequence ID" value="SCX00844.1"/>
    <property type="molecule type" value="Genomic_DNA"/>
</dbReference>
<organism evidence="2 3">
    <name type="scientific">Agrobacterium rosae</name>
    <dbReference type="NCBI Taxonomy" id="1972867"/>
    <lineage>
        <taxon>Bacteria</taxon>
        <taxon>Pseudomonadati</taxon>
        <taxon>Pseudomonadota</taxon>
        <taxon>Alphaproteobacteria</taxon>
        <taxon>Hyphomicrobiales</taxon>
        <taxon>Rhizobiaceae</taxon>
        <taxon>Rhizobium/Agrobacterium group</taxon>
        <taxon>Agrobacterium</taxon>
    </lineage>
</organism>
<dbReference type="AlphaFoldDB" id="A0A1R3TGS3"/>
<name>A0A1R3TGS3_9HYPH</name>
<dbReference type="STRING" id="1907666.DSM25559_0075"/>
<dbReference type="GeneID" id="86882832"/>
<evidence type="ECO:0000313" key="1">
    <source>
        <dbReference type="EMBL" id="MDX8301084.1"/>
    </source>
</evidence>